<reference evidence="3" key="2">
    <citation type="submission" date="2020-09" db="EMBL/GenBank/DDBJ databases">
        <authorList>
            <person name="Sun Q."/>
            <person name="Zhou Y."/>
        </authorList>
    </citation>
    <scope>NUCLEOTIDE SEQUENCE</scope>
    <source>
        <strain evidence="3">CGMCC 1.15082</strain>
    </source>
</reference>
<name>A0A916WMS9_9HYPH</name>
<evidence type="ECO:0000259" key="2">
    <source>
        <dbReference type="Pfam" id="PF13439"/>
    </source>
</evidence>
<dbReference type="CDD" id="cd03801">
    <property type="entry name" value="GT4_PimA-like"/>
    <property type="match status" value="1"/>
</dbReference>
<keyword evidence="3" id="KW-0808">Transferase</keyword>
<dbReference type="InterPro" id="IPR001296">
    <property type="entry name" value="Glyco_trans_1"/>
</dbReference>
<sequence>MIHVASARPLRIVHCFRSPVGGIFRHVRDLSRAQSAAGHEVGIICDSSTGGVYEDHLFDGIRDHLALGVHRIAMQRHVGPGDLLAGAKAYGIIKKLQPDVLHGHGAKGGVHSRIFGSALRVFRSRVARFYSPHGGSLHFMHDEWPGKLVFAAEKMMEPLTDAIIFVSRYEQDSYIRKIRQPKCPSAVIHNGLNDTDFEKIEASPQAADFLYVGMMRDLKGPDMLIRALGDAERLAERKLSAVLVGDGAEKPRYIRLVQELGLEGRVTFRDPMPIREAFRLGRTVVVPSRAEALPYIVLEALAAGRPILATHVGGIPEILGAAPTTMVAPNTEALAVKMAEIAADPSAYHEKMPDHEQIRQRFGAAAMAKAIEEVYRAALPAD</sequence>
<gene>
    <name evidence="3" type="ORF">GCM10011491_45580</name>
</gene>
<dbReference type="Gene3D" id="3.40.50.2000">
    <property type="entry name" value="Glycogen Phosphorylase B"/>
    <property type="match status" value="2"/>
</dbReference>
<dbReference type="PANTHER" id="PTHR12526">
    <property type="entry name" value="GLYCOSYLTRANSFERASE"/>
    <property type="match status" value="1"/>
</dbReference>
<feature type="domain" description="Glycosyltransferase subfamily 4-like N-terminal" evidence="2">
    <location>
        <begin position="20"/>
        <end position="194"/>
    </location>
</feature>
<protein>
    <submittedName>
        <fullName evidence="3">Transferase</fullName>
    </submittedName>
</protein>
<comment type="caution">
    <text evidence="3">The sequence shown here is derived from an EMBL/GenBank/DDBJ whole genome shotgun (WGS) entry which is preliminary data.</text>
</comment>
<dbReference type="SUPFAM" id="SSF53756">
    <property type="entry name" value="UDP-Glycosyltransferase/glycogen phosphorylase"/>
    <property type="match status" value="1"/>
</dbReference>
<dbReference type="Pfam" id="PF00534">
    <property type="entry name" value="Glycos_transf_1"/>
    <property type="match status" value="1"/>
</dbReference>
<reference evidence="3" key="1">
    <citation type="journal article" date="2014" name="Int. J. Syst. Evol. Microbiol.">
        <title>Complete genome sequence of Corynebacterium casei LMG S-19264T (=DSM 44701T), isolated from a smear-ripened cheese.</title>
        <authorList>
            <consortium name="US DOE Joint Genome Institute (JGI-PGF)"/>
            <person name="Walter F."/>
            <person name="Albersmeier A."/>
            <person name="Kalinowski J."/>
            <person name="Ruckert C."/>
        </authorList>
    </citation>
    <scope>NUCLEOTIDE SEQUENCE</scope>
    <source>
        <strain evidence="3">CGMCC 1.15082</strain>
    </source>
</reference>
<dbReference type="GO" id="GO:0016757">
    <property type="term" value="F:glycosyltransferase activity"/>
    <property type="evidence" value="ECO:0007669"/>
    <property type="project" value="InterPro"/>
</dbReference>
<proteinExistence type="predicted"/>
<dbReference type="EMBL" id="BMHH01000041">
    <property type="protein sequence ID" value="GGB12688.1"/>
    <property type="molecule type" value="Genomic_DNA"/>
</dbReference>
<dbReference type="AlphaFoldDB" id="A0A916WMS9"/>
<keyword evidence="4" id="KW-1185">Reference proteome</keyword>
<feature type="domain" description="Glycosyl transferase family 1" evidence="1">
    <location>
        <begin position="195"/>
        <end position="349"/>
    </location>
</feature>
<evidence type="ECO:0000259" key="1">
    <source>
        <dbReference type="Pfam" id="PF00534"/>
    </source>
</evidence>
<evidence type="ECO:0000313" key="3">
    <source>
        <dbReference type="EMBL" id="GGB12688.1"/>
    </source>
</evidence>
<evidence type="ECO:0000313" key="4">
    <source>
        <dbReference type="Proteomes" id="UP000646478"/>
    </source>
</evidence>
<accession>A0A916WMS9</accession>
<dbReference type="Pfam" id="PF13439">
    <property type="entry name" value="Glyco_transf_4"/>
    <property type="match status" value="1"/>
</dbReference>
<dbReference type="InterPro" id="IPR028098">
    <property type="entry name" value="Glyco_trans_4-like_N"/>
</dbReference>
<organism evidence="3 4">
    <name type="scientific">Brucella endophytica</name>
    <dbReference type="NCBI Taxonomy" id="1963359"/>
    <lineage>
        <taxon>Bacteria</taxon>
        <taxon>Pseudomonadati</taxon>
        <taxon>Pseudomonadota</taxon>
        <taxon>Alphaproteobacteria</taxon>
        <taxon>Hyphomicrobiales</taxon>
        <taxon>Brucellaceae</taxon>
        <taxon>Brucella/Ochrobactrum group</taxon>
        <taxon>Brucella</taxon>
    </lineage>
</organism>
<dbReference type="Proteomes" id="UP000646478">
    <property type="component" value="Unassembled WGS sequence"/>
</dbReference>
<dbReference type="RefSeq" id="WP_188826464.1">
    <property type="nucleotide sequence ID" value="NZ_BMHH01000041.1"/>
</dbReference>